<evidence type="ECO:0000313" key="2">
    <source>
        <dbReference type="Proteomes" id="UP000095192"/>
    </source>
</evidence>
<accession>A0A1D3CSQ4</accession>
<dbReference type="VEuPathDB" id="ToxoDB:cyc_05207"/>
<dbReference type="InParanoid" id="A0A1D3CSQ4"/>
<dbReference type="AlphaFoldDB" id="A0A1D3CSQ4"/>
<comment type="caution">
    <text evidence="1">The sequence shown here is derived from an EMBL/GenBank/DDBJ whole genome shotgun (WGS) entry which is preliminary data.</text>
</comment>
<name>A0A1D3CSQ4_9EIME</name>
<sequence length="86" mass="9743">MTERPSASGFRDTFARSWLRKKERLQKCDARKVTRVMAFPVAAERHVCTAGRVYTRSHQYAVLEARRLCGCTSGIRPSVEAATQAR</sequence>
<reference evidence="1 2" key="1">
    <citation type="journal article" date="2016" name="BMC Genomics">
        <title>Comparative genomics reveals Cyclospora cayetanensis possesses coccidia-like metabolism and invasion components but unique surface antigens.</title>
        <authorList>
            <person name="Liu S."/>
            <person name="Wang L."/>
            <person name="Zheng H."/>
            <person name="Xu Z."/>
            <person name="Roellig D.M."/>
            <person name="Li N."/>
            <person name="Frace M.A."/>
            <person name="Tang K."/>
            <person name="Arrowood M.J."/>
            <person name="Moss D.M."/>
            <person name="Zhang L."/>
            <person name="Feng Y."/>
            <person name="Xiao L."/>
        </authorList>
    </citation>
    <scope>NUCLEOTIDE SEQUENCE [LARGE SCALE GENOMIC DNA]</scope>
    <source>
        <strain evidence="1 2">CHN_HEN01</strain>
    </source>
</reference>
<dbReference type="Proteomes" id="UP000095192">
    <property type="component" value="Unassembled WGS sequence"/>
</dbReference>
<protein>
    <submittedName>
        <fullName evidence="1">Uncharacterized protein</fullName>
    </submittedName>
</protein>
<dbReference type="EMBL" id="JROU02002095">
    <property type="protein sequence ID" value="OEH74212.1"/>
    <property type="molecule type" value="Genomic_DNA"/>
</dbReference>
<gene>
    <name evidence="1" type="ORF">cyc_05207</name>
</gene>
<proteinExistence type="predicted"/>
<keyword evidence="2" id="KW-1185">Reference proteome</keyword>
<organism evidence="1 2">
    <name type="scientific">Cyclospora cayetanensis</name>
    <dbReference type="NCBI Taxonomy" id="88456"/>
    <lineage>
        <taxon>Eukaryota</taxon>
        <taxon>Sar</taxon>
        <taxon>Alveolata</taxon>
        <taxon>Apicomplexa</taxon>
        <taxon>Conoidasida</taxon>
        <taxon>Coccidia</taxon>
        <taxon>Eucoccidiorida</taxon>
        <taxon>Eimeriorina</taxon>
        <taxon>Eimeriidae</taxon>
        <taxon>Cyclospora</taxon>
    </lineage>
</organism>
<evidence type="ECO:0000313" key="1">
    <source>
        <dbReference type="EMBL" id="OEH74212.1"/>
    </source>
</evidence>